<keyword evidence="3" id="KW-1185">Reference proteome</keyword>
<evidence type="ECO:0000313" key="3">
    <source>
        <dbReference type="Proteomes" id="UP001438707"/>
    </source>
</evidence>
<gene>
    <name evidence="2" type="ORF">WJX74_003230</name>
</gene>
<evidence type="ECO:0000256" key="1">
    <source>
        <dbReference type="SAM" id="MobiDB-lite"/>
    </source>
</evidence>
<evidence type="ECO:0000313" key="2">
    <source>
        <dbReference type="EMBL" id="KAK9834502.1"/>
    </source>
</evidence>
<feature type="compositionally biased region" description="Basic and acidic residues" evidence="1">
    <location>
        <begin position="209"/>
        <end position="218"/>
    </location>
</feature>
<feature type="region of interest" description="Disordered" evidence="1">
    <location>
        <begin position="194"/>
        <end position="218"/>
    </location>
</feature>
<dbReference type="Proteomes" id="UP001438707">
    <property type="component" value="Unassembled WGS sequence"/>
</dbReference>
<organism evidence="2 3">
    <name type="scientific">Apatococcus lobatus</name>
    <dbReference type="NCBI Taxonomy" id="904363"/>
    <lineage>
        <taxon>Eukaryota</taxon>
        <taxon>Viridiplantae</taxon>
        <taxon>Chlorophyta</taxon>
        <taxon>core chlorophytes</taxon>
        <taxon>Trebouxiophyceae</taxon>
        <taxon>Chlorellales</taxon>
        <taxon>Chlorellaceae</taxon>
        <taxon>Apatococcus</taxon>
    </lineage>
</organism>
<dbReference type="EMBL" id="JALJOS010000009">
    <property type="protein sequence ID" value="KAK9834502.1"/>
    <property type="molecule type" value="Genomic_DNA"/>
</dbReference>
<protein>
    <submittedName>
        <fullName evidence="2">Uncharacterized protein</fullName>
    </submittedName>
</protein>
<sequence>MYSLRQYAALTLYWFTPPGAQDQTSLAISVQLKTCLQRPTFQDPFHIWSFKYPGWLMSFTLLFLVIYQASLTEHCFRHIPAGTRLVAGQAGAGEYKRGSQDIHDDSADEHNSSDTNDFVKNAASAPFHEAIRSAKIMTGQQKGFSKDDMAPAGNITQARHTNHDKEALYEDTLKKAKSKWQDHTVVESYKHAYDAPEAATATSESAAAKTKDPEHKKI</sequence>
<dbReference type="AlphaFoldDB" id="A0AAW1RL76"/>
<reference evidence="2 3" key="1">
    <citation type="journal article" date="2024" name="Nat. Commun.">
        <title>Phylogenomics reveals the evolutionary origins of lichenization in chlorophyte algae.</title>
        <authorList>
            <person name="Puginier C."/>
            <person name="Libourel C."/>
            <person name="Otte J."/>
            <person name="Skaloud P."/>
            <person name="Haon M."/>
            <person name="Grisel S."/>
            <person name="Petersen M."/>
            <person name="Berrin J.G."/>
            <person name="Delaux P.M."/>
            <person name="Dal Grande F."/>
            <person name="Keller J."/>
        </authorList>
    </citation>
    <scope>NUCLEOTIDE SEQUENCE [LARGE SCALE GENOMIC DNA]</scope>
    <source>
        <strain evidence="2 3">SAG 2145</strain>
    </source>
</reference>
<feature type="compositionally biased region" description="Low complexity" evidence="1">
    <location>
        <begin position="197"/>
        <end position="208"/>
    </location>
</feature>
<proteinExistence type="predicted"/>
<accession>A0AAW1RL76</accession>
<comment type="caution">
    <text evidence="2">The sequence shown here is derived from an EMBL/GenBank/DDBJ whole genome shotgun (WGS) entry which is preliminary data.</text>
</comment>
<name>A0AAW1RL76_9CHLO</name>